<protein>
    <recommendedName>
        <fullName evidence="2">N4BP1 first type I KH-domain domain-containing protein</fullName>
    </recommendedName>
</protein>
<keyword evidence="5" id="KW-1185">Reference proteome</keyword>
<sequence>MDEVDGPVPSMDISAGMDEIIIDANKKDLVEQNKFIIRERFAVNVSIGMLTFDGKLWLDFHGEAKQRKKAKNYVKTLCNPTETVTLQIPPDLKGLLSNPAIRQRLEETTQAVVMVTSNNEVIIQGLDTLSVTLAMSSVEDIIDKHVNSTQKSLLKSPDCSSRLNRELRRLSSEDRSSILTEDCSRYNDAVKRTIISWMRDEGDTEGVKPGVSKEVDLRATEGKKTTAASGETKAMKFTGVDDFKLPPPPAGDKIHNDPAMRPKMLEQQIGLTHHLDVYMERRCKDHEEEESINDRQALIRKNEGRQELLREAYKKREEEKNGGETEAAKPQLHADHMSLADSITEIDLTEENLVTDCGTVIMDTLDDFSLPVISRNKQKRIHASPQNREAKKTHRTQRKKTPSPPRQKSLRDRPLAAAVGARKRTPSPPQAAAPLCFVPRNTVPRVVQSQPMGPLRYIVIDGSNIALA</sequence>
<reference evidence="5" key="1">
    <citation type="submission" date="2012-12" db="EMBL/GenBank/DDBJ databases">
        <authorList>
            <person name="Hellsten U."/>
            <person name="Grimwood J."/>
            <person name="Chapman J.A."/>
            <person name="Shapiro H."/>
            <person name="Aerts A."/>
            <person name="Otillar R.P."/>
            <person name="Terry A.Y."/>
            <person name="Boore J.L."/>
            <person name="Simakov O."/>
            <person name="Marletaz F."/>
            <person name="Cho S.-J."/>
            <person name="Edsinger-Gonzales E."/>
            <person name="Havlak P."/>
            <person name="Kuo D.-H."/>
            <person name="Larsson T."/>
            <person name="Lv J."/>
            <person name="Arendt D."/>
            <person name="Savage R."/>
            <person name="Osoegawa K."/>
            <person name="de Jong P."/>
            <person name="Lindberg D.R."/>
            <person name="Seaver E.C."/>
            <person name="Weisblat D.A."/>
            <person name="Putnam N.H."/>
            <person name="Grigoriev I.V."/>
            <person name="Rokhsar D.S."/>
        </authorList>
    </citation>
    <scope>NUCLEOTIDE SEQUENCE</scope>
    <source>
        <strain evidence="5">I ESC-2004</strain>
    </source>
</reference>
<evidence type="ECO:0000256" key="1">
    <source>
        <dbReference type="SAM" id="MobiDB-lite"/>
    </source>
</evidence>
<organism evidence="3">
    <name type="scientific">Capitella teleta</name>
    <name type="common">Polychaete worm</name>
    <dbReference type="NCBI Taxonomy" id="283909"/>
    <lineage>
        <taxon>Eukaryota</taxon>
        <taxon>Metazoa</taxon>
        <taxon>Spiralia</taxon>
        <taxon>Lophotrochozoa</taxon>
        <taxon>Annelida</taxon>
        <taxon>Polychaeta</taxon>
        <taxon>Sedentaria</taxon>
        <taxon>Scolecida</taxon>
        <taxon>Capitellidae</taxon>
        <taxon>Capitella</taxon>
    </lineage>
</organism>
<accession>R7V2N3</accession>
<dbReference type="Pfam" id="PF23050">
    <property type="entry name" value="KH_N4BP1_1st"/>
    <property type="match status" value="1"/>
</dbReference>
<reference evidence="4" key="3">
    <citation type="submission" date="2015-06" db="UniProtKB">
        <authorList>
            <consortium name="EnsemblMetazoa"/>
        </authorList>
    </citation>
    <scope>IDENTIFICATION</scope>
</reference>
<feature type="domain" description="N4BP1 first type I KH-domain" evidence="2">
    <location>
        <begin position="18"/>
        <end position="79"/>
    </location>
</feature>
<name>R7V2N3_CAPTE</name>
<dbReference type="AlphaFoldDB" id="R7V2N3"/>
<evidence type="ECO:0000313" key="3">
    <source>
        <dbReference type="EMBL" id="ELU12799.1"/>
    </source>
</evidence>
<feature type="compositionally biased region" description="Basic residues" evidence="1">
    <location>
        <begin position="391"/>
        <end position="401"/>
    </location>
</feature>
<dbReference type="InterPro" id="IPR056629">
    <property type="entry name" value="KH_N4BP1_1st"/>
</dbReference>
<dbReference type="EMBL" id="AMQN01019362">
    <property type="status" value="NOT_ANNOTATED_CDS"/>
    <property type="molecule type" value="Genomic_DNA"/>
</dbReference>
<gene>
    <name evidence="3" type="ORF">CAPTEDRAFT_194065</name>
</gene>
<evidence type="ECO:0000313" key="4">
    <source>
        <dbReference type="EnsemblMetazoa" id="CapteP194065"/>
    </source>
</evidence>
<reference evidence="3 5" key="2">
    <citation type="journal article" date="2013" name="Nature">
        <title>Insights into bilaterian evolution from three spiralian genomes.</title>
        <authorList>
            <person name="Simakov O."/>
            <person name="Marletaz F."/>
            <person name="Cho S.J."/>
            <person name="Edsinger-Gonzales E."/>
            <person name="Havlak P."/>
            <person name="Hellsten U."/>
            <person name="Kuo D.H."/>
            <person name="Larsson T."/>
            <person name="Lv J."/>
            <person name="Arendt D."/>
            <person name="Savage R."/>
            <person name="Osoegawa K."/>
            <person name="de Jong P."/>
            <person name="Grimwood J."/>
            <person name="Chapman J.A."/>
            <person name="Shapiro H."/>
            <person name="Aerts A."/>
            <person name="Otillar R.P."/>
            <person name="Terry A.Y."/>
            <person name="Boore J.L."/>
            <person name="Grigoriev I.V."/>
            <person name="Lindberg D.R."/>
            <person name="Seaver E.C."/>
            <person name="Weisblat D.A."/>
            <person name="Putnam N.H."/>
            <person name="Rokhsar D.S."/>
        </authorList>
    </citation>
    <scope>NUCLEOTIDE SEQUENCE</scope>
    <source>
        <strain evidence="3 5">I ESC-2004</strain>
    </source>
</reference>
<dbReference type="CDD" id="cd09032">
    <property type="entry name" value="KH-I_N4BP1_like_rpt1"/>
    <property type="match status" value="1"/>
</dbReference>
<feature type="region of interest" description="Disordered" evidence="1">
    <location>
        <begin position="314"/>
        <end position="334"/>
    </location>
</feature>
<evidence type="ECO:0000259" key="2">
    <source>
        <dbReference type="Pfam" id="PF23050"/>
    </source>
</evidence>
<dbReference type="Proteomes" id="UP000014760">
    <property type="component" value="Unassembled WGS sequence"/>
</dbReference>
<feature type="region of interest" description="Disordered" evidence="1">
    <location>
        <begin position="376"/>
        <end position="433"/>
    </location>
</feature>
<dbReference type="HOGENOM" id="CLU_046593_0_0_1"/>
<dbReference type="EMBL" id="KB295651">
    <property type="protein sequence ID" value="ELU12799.1"/>
    <property type="molecule type" value="Genomic_DNA"/>
</dbReference>
<evidence type="ECO:0000313" key="5">
    <source>
        <dbReference type="Proteomes" id="UP000014760"/>
    </source>
</evidence>
<dbReference type="EnsemblMetazoa" id="CapteT194065">
    <property type="protein sequence ID" value="CapteP194065"/>
    <property type="gene ID" value="CapteG194065"/>
</dbReference>
<proteinExistence type="predicted"/>